<accession>A0A1X2H3F8</accession>
<dbReference type="EMBL" id="MCGN01000010">
    <property type="protein sequence ID" value="ORY92347.1"/>
    <property type="molecule type" value="Genomic_DNA"/>
</dbReference>
<feature type="compositionally biased region" description="Polar residues" evidence="1">
    <location>
        <begin position="405"/>
        <end position="420"/>
    </location>
</feature>
<feature type="compositionally biased region" description="Polar residues" evidence="1">
    <location>
        <begin position="346"/>
        <end position="366"/>
    </location>
</feature>
<organism evidence="2 3">
    <name type="scientific">Syncephalastrum racemosum</name>
    <name type="common">Filamentous fungus</name>
    <dbReference type="NCBI Taxonomy" id="13706"/>
    <lineage>
        <taxon>Eukaryota</taxon>
        <taxon>Fungi</taxon>
        <taxon>Fungi incertae sedis</taxon>
        <taxon>Mucoromycota</taxon>
        <taxon>Mucoromycotina</taxon>
        <taxon>Mucoromycetes</taxon>
        <taxon>Mucorales</taxon>
        <taxon>Syncephalastraceae</taxon>
        <taxon>Syncephalastrum</taxon>
    </lineage>
</organism>
<feature type="compositionally biased region" description="Pro residues" evidence="1">
    <location>
        <begin position="699"/>
        <end position="716"/>
    </location>
</feature>
<proteinExistence type="predicted"/>
<feature type="compositionally biased region" description="Low complexity" evidence="1">
    <location>
        <begin position="429"/>
        <end position="441"/>
    </location>
</feature>
<evidence type="ECO:0000256" key="1">
    <source>
        <dbReference type="SAM" id="MobiDB-lite"/>
    </source>
</evidence>
<evidence type="ECO:0000313" key="3">
    <source>
        <dbReference type="Proteomes" id="UP000242180"/>
    </source>
</evidence>
<feature type="compositionally biased region" description="Low complexity" evidence="1">
    <location>
        <begin position="480"/>
        <end position="495"/>
    </location>
</feature>
<feature type="region of interest" description="Disordered" evidence="1">
    <location>
        <begin position="317"/>
        <end position="336"/>
    </location>
</feature>
<gene>
    <name evidence="2" type="ORF">BCR43DRAFT_498205</name>
</gene>
<feature type="region of interest" description="Disordered" evidence="1">
    <location>
        <begin position="249"/>
        <end position="298"/>
    </location>
</feature>
<feature type="compositionally biased region" description="Low complexity" evidence="1">
    <location>
        <begin position="372"/>
        <end position="386"/>
    </location>
</feature>
<evidence type="ECO:0000313" key="2">
    <source>
        <dbReference type="EMBL" id="ORY92347.1"/>
    </source>
</evidence>
<sequence>MLRCKSLRLDEWEDYMTHWSANNAPLTPCYKTISIKFVHRYCPQFVVYVGCDSIETSKNYYEGTCVAYFPICRIDSVGAAFEGLGRNKWFGELVACRIAAELVPHDATLLIITQSRLEALLHEGPHWTVQERQALTNFKKIANERSVTIIMATINKNDGPLEYDYRQMMHLQDELSRLHSSTMPPRIQGEEFIMLRGVPHLRQVRKRTSPLWHIPSGPFITYSAVHLMKAPETPEADYRFISTPKFVDMCDLSPPPEPDASAQPQSPTSPPPRHIRYDTSSNEIDSQHFDKPATDSSEPADLLAEILTGPGAAAINPAAPLPLQAQPPQSPTTPLSQTLAEPIINSTDARPSSPLTQRNASPSRQLDPTKASTDPRLLPPTSTSTTEGYKLPSVTSRPRDPRIPLSSQGIPRQTSPSVVSRRSLDPRLSASPKMSPISSSATFESHASPAAPRPTSPQSSKRPLDPRLAPSTGSKMPHPAVSSASHSSDSSRASSPLRGEASQIRQTALQTSDAEASSSSQAMIPSTKSLKEAGSDIKNPSILQENSARLLTPDRMQSFDKLGLGLSDVSRMNVGQFSRRHPDTSMPGFFVQKDATSNTKDPKPTSLSDPFFIRPALDDFSSKMRDCMQFAKSLRKIHEGLNISHGTKRSSEQFLYDESSNKVMKPGPGRTIRRNDEDVGQGERTCGSERIAKWMSKLYPPPPSSPPPVPPSVEPY</sequence>
<dbReference type="Proteomes" id="UP000242180">
    <property type="component" value="Unassembled WGS sequence"/>
</dbReference>
<protein>
    <submittedName>
        <fullName evidence="2">Uncharacterized protein</fullName>
    </submittedName>
</protein>
<feature type="region of interest" description="Disordered" evidence="1">
    <location>
        <begin position="346"/>
        <end position="549"/>
    </location>
</feature>
<comment type="caution">
    <text evidence="2">The sequence shown here is derived from an EMBL/GenBank/DDBJ whole genome shotgun (WGS) entry which is preliminary data.</text>
</comment>
<dbReference type="InParanoid" id="A0A1X2H3F8"/>
<dbReference type="AlphaFoldDB" id="A0A1X2H3F8"/>
<keyword evidence="3" id="KW-1185">Reference proteome</keyword>
<reference evidence="2 3" key="1">
    <citation type="submission" date="2016-07" db="EMBL/GenBank/DDBJ databases">
        <title>Pervasive Adenine N6-methylation of Active Genes in Fungi.</title>
        <authorList>
            <consortium name="DOE Joint Genome Institute"/>
            <person name="Mondo S.J."/>
            <person name="Dannebaum R.O."/>
            <person name="Kuo R.C."/>
            <person name="Labutti K."/>
            <person name="Haridas S."/>
            <person name="Kuo A."/>
            <person name="Salamov A."/>
            <person name="Ahrendt S.R."/>
            <person name="Lipzen A."/>
            <person name="Sullivan W."/>
            <person name="Andreopoulos W.B."/>
            <person name="Clum A."/>
            <person name="Lindquist E."/>
            <person name="Daum C."/>
            <person name="Ramamoorthy G.K."/>
            <person name="Gryganskyi A."/>
            <person name="Culley D."/>
            <person name="Magnuson J.K."/>
            <person name="James T.Y."/>
            <person name="O'Malley M.A."/>
            <person name="Stajich J.E."/>
            <person name="Spatafora J.W."/>
            <person name="Visel A."/>
            <person name="Grigoriev I.V."/>
        </authorList>
    </citation>
    <scope>NUCLEOTIDE SEQUENCE [LARGE SCALE GENOMIC DNA]</scope>
    <source>
        <strain evidence="2 3">NRRL 2496</strain>
    </source>
</reference>
<name>A0A1X2H3F8_SYNRA</name>
<feature type="compositionally biased region" description="Polar residues" evidence="1">
    <location>
        <begin position="503"/>
        <end position="528"/>
    </location>
</feature>
<feature type="region of interest" description="Disordered" evidence="1">
    <location>
        <begin position="657"/>
        <end position="716"/>
    </location>
</feature>